<keyword evidence="1" id="KW-1133">Transmembrane helix</keyword>
<feature type="transmembrane region" description="Helical" evidence="1">
    <location>
        <begin position="68"/>
        <end position="88"/>
    </location>
</feature>
<reference evidence="2 3" key="1">
    <citation type="submission" date="2019-02" db="EMBL/GenBank/DDBJ databases">
        <title>Opniocepnalus argus genome.</title>
        <authorList>
            <person name="Zhou C."/>
            <person name="Xiao S."/>
        </authorList>
    </citation>
    <scope>NUCLEOTIDE SEQUENCE [LARGE SCALE GENOMIC DNA]</scope>
    <source>
        <strain evidence="2">OARG1902GOOAL</strain>
        <tissue evidence="2">Muscle</tissue>
    </source>
</reference>
<name>A0A6G1Q7K9_CHAAH</name>
<reference evidence="3" key="2">
    <citation type="submission" date="2019-02" db="EMBL/GenBank/DDBJ databases">
        <title>Opniocepnalus argus Var Kimnra genome.</title>
        <authorList>
            <person name="Zhou C."/>
            <person name="Xiao S."/>
        </authorList>
    </citation>
    <scope>NUCLEOTIDE SEQUENCE [LARGE SCALE GENOMIC DNA]</scope>
</reference>
<evidence type="ECO:0000256" key="1">
    <source>
        <dbReference type="SAM" id="Phobius"/>
    </source>
</evidence>
<dbReference type="AlphaFoldDB" id="A0A6G1Q7K9"/>
<protein>
    <recommendedName>
        <fullName evidence="4">Immunoglobulin V-set domain-containing protein</fullName>
    </recommendedName>
</protein>
<keyword evidence="1" id="KW-0812">Transmembrane</keyword>
<dbReference type="SUPFAM" id="SSF48726">
    <property type="entry name" value="Immunoglobulin"/>
    <property type="match status" value="1"/>
</dbReference>
<evidence type="ECO:0000313" key="2">
    <source>
        <dbReference type="EMBL" id="KAF3698258.1"/>
    </source>
</evidence>
<keyword evidence="3" id="KW-1185">Reference proteome</keyword>
<dbReference type="InterPro" id="IPR013783">
    <property type="entry name" value="Ig-like_fold"/>
</dbReference>
<proteinExistence type="predicted"/>
<dbReference type="EMBL" id="CM015724">
    <property type="protein sequence ID" value="KAF3698258.1"/>
    <property type="molecule type" value="Genomic_DNA"/>
</dbReference>
<evidence type="ECO:0000313" key="3">
    <source>
        <dbReference type="Proteomes" id="UP000503349"/>
    </source>
</evidence>
<accession>A0A6G1Q7K9</accession>
<gene>
    <name evidence="2" type="ORF">EXN66_Car013939</name>
</gene>
<dbReference type="Proteomes" id="UP000503349">
    <property type="component" value="Chromosome 13"/>
</dbReference>
<evidence type="ECO:0008006" key="4">
    <source>
        <dbReference type="Google" id="ProtNLM"/>
    </source>
</evidence>
<dbReference type="Gene3D" id="2.60.40.10">
    <property type="entry name" value="Immunoglobulins"/>
    <property type="match status" value="1"/>
</dbReference>
<organism evidence="2 3">
    <name type="scientific">Channa argus</name>
    <name type="common">Northern snakehead</name>
    <name type="synonym">Ophicephalus argus</name>
    <dbReference type="NCBI Taxonomy" id="215402"/>
    <lineage>
        <taxon>Eukaryota</taxon>
        <taxon>Metazoa</taxon>
        <taxon>Chordata</taxon>
        <taxon>Craniata</taxon>
        <taxon>Vertebrata</taxon>
        <taxon>Euteleostomi</taxon>
        <taxon>Actinopterygii</taxon>
        <taxon>Neopterygii</taxon>
        <taxon>Teleostei</taxon>
        <taxon>Neoteleostei</taxon>
        <taxon>Acanthomorphata</taxon>
        <taxon>Anabantaria</taxon>
        <taxon>Anabantiformes</taxon>
        <taxon>Channoidei</taxon>
        <taxon>Channidae</taxon>
        <taxon>Channa</taxon>
    </lineage>
</organism>
<sequence length="108" mass="11368">MNGGTKDGDLSLMLENVKTDDTGRYMCQIKKGKKGHIKTEAIAIINLDVSANSTGGTAGDTLDGHRHIGMVAGLIIVGTTCLCAGIFLKLKKPMINIPPLCSLDEANI</sequence>
<keyword evidence="1" id="KW-0472">Membrane</keyword>
<dbReference type="InterPro" id="IPR036179">
    <property type="entry name" value="Ig-like_dom_sf"/>
</dbReference>